<dbReference type="Proteomes" id="UP000203482">
    <property type="component" value="Segment"/>
</dbReference>
<name>V9XTY3_9ABAC</name>
<evidence type="ECO:0000313" key="2">
    <source>
        <dbReference type="Proteomes" id="UP000203482"/>
    </source>
</evidence>
<organism evidence="1 2">
    <name type="scientific">Choristoneura murinana nucleopolyhedrovirus</name>
    <dbReference type="NCBI Taxonomy" id="1987479"/>
    <lineage>
        <taxon>Viruses</taxon>
        <taxon>Viruses incertae sedis</taxon>
        <taxon>Naldaviricetes</taxon>
        <taxon>Lefavirales</taxon>
        <taxon>Baculoviridae</taxon>
        <taxon>Alphabaculovirus</taxon>
        <taxon>Alphabaculovirus chomurinanae</taxon>
    </lineage>
</organism>
<gene>
    <name evidence="1" type="ORF">chmu135</name>
</gene>
<dbReference type="Pfam" id="PF11050">
    <property type="entry name" value="Viral_env_E26"/>
    <property type="match status" value="1"/>
</dbReference>
<keyword evidence="2" id="KW-1185">Reference proteome</keyword>
<dbReference type="OrthoDB" id="15676at10239"/>
<dbReference type="RefSeq" id="YP_008992227.1">
    <property type="nucleotide sequence ID" value="NC_023177.1"/>
</dbReference>
<evidence type="ECO:0000313" key="1">
    <source>
        <dbReference type="EMBL" id="AHD25621.1"/>
    </source>
</evidence>
<sequence length="196" mass="21651">METAQTLASYAPSKCRPGAVCAFVKTVVTTTMFSGEDKMAQIISQLQKTRLNFSILSQLQRKRVRNMQKLIRRKNGVIATLAARLNTRTCAKSKHFAVTICENLVYTTSGSKQFVEQRVAKLGAIGGEHVFNAQRADCARDRRRIAKALIASLGAGVKASANNKRFEIRDADKIVSAKLIIQQVLHNGNHCDARAY</sequence>
<dbReference type="GeneID" id="18126117"/>
<dbReference type="InterPro" id="IPR021286">
    <property type="entry name" value="Baculovirus_E26"/>
</dbReference>
<reference evidence="1 2" key="1">
    <citation type="journal article" date="2014" name="Genome Announc.">
        <title>Genome Sequence of an Alphabaculovirus Isolated from Choristoneura murinana.</title>
        <authorList>
            <person name="Rohrmann G.F."/>
            <person name="Erlandson M.A."/>
            <person name="Theilmann D.A."/>
        </authorList>
    </citation>
    <scope>NUCLEOTIDE SEQUENCE [LARGE SCALE GENOMIC DNA]</scope>
    <source>
        <strain evidence="1 2">Darmstadt</strain>
    </source>
</reference>
<accession>V9XTY3</accession>
<dbReference type="KEGG" id="vg:18126117"/>
<protein>
    <submittedName>
        <fullName evidence="1">BV/ODV-E26</fullName>
    </submittedName>
</protein>
<dbReference type="EMBL" id="KF894742">
    <property type="protein sequence ID" value="AHD25621.1"/>
    <property type="molecule type" value="Genomic_DNA"/>
</dbReference>
<proteinExistence type="predicted"/>